<dbReference type="RefSeq" id="WP_344792728.1">
    <property type="nucleotide sequence ID" value="NZ_BAABBV010000002.1"/>
</dbReference>
<keyword evidence="1" id="KW-0732">Signal</keyword>
<sequence>MLAKALAAIVGLAAAAALAVGASSAAQAASYPPATTGTFAVTGHVGANTITVGGLGAKQPATALITGRGAAPTVADFRAGVRAETADLEVGTTDASGAVTFTLVFPREASGVYNVSLSTPDGHSVSGSVTLPAAATGPLALTGSNIAMWIVWLAGHPRAHRHHRRAHRLCASSHALTTRLMVRP</sequence>
<reference evidence="2" key="1">
    <citation type="journal article" date="2014" name="Int. J. Syst. Evol. Microbiol.">
        <title>Complete genome of a new Firmicutes species belonging to the dominant human colonic microbiota ('Ruminococcus bicirculans') reveals two chromosomes and a selective capacity to utilize plant glucans.</title>
        <authorList>
            <consortium name="NISC Comparative Sequencing Program"/>
            <person name="Wegmann U."/>
            <person name="Louis P."/>
            <person name="Goesmann A."/>
            <person name="Henrissat B."/>
            <person name="Duncan S.H."/>
            <person name="Flint H.J."/>
        </authorList>
    </citation>
    <scope>NUCLEOTIDE SEQUENCE</scope>
    <source>
        <strain evidence="2">JCM 17590</strain>
    </source>
</reference>
<evidence type="ECO:0000256" key="1">
    <source>
        <dbReference type="SAM" id="SignalP"/>
    </source>
</evidence>
<reference evidence="2" key="2">
    <citation type="submission" date="2023-12" db="EMBL/GenBank/DDBJ databases">
        <authorList>
            <person name="Sun Q."/>
            <person name="Inoue M."/>
        </authorList>
    </citation>
    <scope>NUCLEOTIDE SEQUENCE</scope>
    <source>
        <strain evidence="2">JCM 17590</strain>
    </source>
</reference>
<comment type="caution">
    <text evidence="2">The sequence shown here is derived from an EMBL/GenBank/DDBJ whole genome shotgun (WGS) entry which is preliminary data.</text>
</comment>
<organism evidence="2 3">
    <name type="scientific">Gryllotalpicola daejeonensis</name>
    <dbReference type="NCBI Taxonomy" id="993087"/>
    <lineage>
        <taxon>Bacteria</taxon>
        <taxon>Bacillati</taxon>
        <taxon>Actinomycetota</taxon>
        <taxon>Actinomycetes</taxon>
        <taxon>Micrococcales</taxon>
        <taxon>Microbacteriaceae</taxon>
        <taxon>Gryllotalpicola</taxon>
    </lineage>
</organism>
<evidence type="ECO:0000313" key="2">
    <source>
        <dbReference type="EMBL" id="GAA4166136.1"/>
    </source>
</evidence>
<feature type="signal peptide" evidence="1">
    <location>
        <begin position="1"/>
        <end position="28"/>
    </location>
</feature>
<gene>
    <name evidence="2" type="ORF">GCM10022286_30280</name>
</gene>
<feature type="chain" id="PRO_5045471284" evidence="1">
    <location>
        <begin position="29"/>
        <end position="184"/>
    </location>
</feature>
<dbReference type="Proteomes" id="UP001415169">
    <property type="component" value="Unassembled WGS sequence"/>
</dbReference>
<name>A0ABP7ZNL5_9MICO</name>
<protein>
    <submittedName>
        <fullName evidence="2">Uncharacterized protein</fullName>
    </submittedName>
</protein>
<accession>A0ABP7ZNL5</accession>
<proteinExistence type="predicted"/>
<dbReference type="EMBL" id="BAABBV010000002">
    <property type="protein sequence ID" value="GAA4166136.1"/>
    <property type="molecule type" value="Genomic_DNA"/>
</dbReference>
<evidence type="ECO:0000313" key="3">
    <source>
        <dbReference type="Proteomes" id="UP001415169"/>
    </source>
</evidence>
<keyword evidence="3" id="KW-1185">Reference proteome</keyword>